<proteinExistence type="predicted"/>
<evidence type="ECO:0000313" key="2">
    <source>
        <dbReference type="EMBL" id="EJK44770.1"/>
    </source>
</evidence>
<reference evidence="2 3" key="1">
    <citation type="journal article" date="2012" name="Genome Biol.">
        <title>Genome and low-iron response of an oceanic diatom adapted to chronic iron limitation.</title>
        <authorList>
            <person name="Lommer M."/>
            <person name="Specht M."/>
            <person name="Roy A.S."/>
            <person name="Kraemer L."/>
            <person name="Andreson R."/>
            <person name="Gutowska M.A."/>
            <person name="Wolf J."/>
            <person name="Bergner S.V."/>
            <person name="Schilhabel M.B."/>
            <person name="Klostermeier U.C."/>
            <person name="Beiko R.G."/>
            <person name="Rosenstiel P."/>
            <person name="Hippler M."/>
            <person name="Laroche J."/>
        </authorList>
    </citation>
    <scope>NUCLEOTIDE SEQUENCE [LARGE SCALE GENOMIC DNA]</scope>
    <source>
        <strain evidence="2 3">CCMP1005</strain>
    </source>
</reference>
<comment type="caution">
    <text evidence="2">The sequence shown here is derived from an EMBL/GenBank/DDBJ whole genome shotgun (WGS) entry which is preliminary data.</text>
</comment>
<evidence type="ECO:0000256" key="1">
    <source>
        <dbReference type="SAM" id="MobiDB-lite"/>
    </source>
</evidence>
<dbReference type="AlphaFoldDB" id="K0QZU2"/>
<feature type="non-terminal residue" evidence="2">
    <location>
        <position position="99"/>
    </location>
</feature>
<feature type="region of interest" description="Disordered" evidence="1">
    <location>
        <begin position="80"/>
        <end position="99"/>
    </location>
</feature>
<dbReference type="EMBL" id="AGNL01049243">
    <property type="protein sequence ID" value="EJK44770.1"/>
    <property type="molecule type" value="Genomic_DNA"/>
</dbReference>
<dbReference type="Proteomes" id="UP000266841">
    <property type="component" value="Unassembled WGS sequence"/>
</dbReference>
<keyword evidence="3" id="KW-1185">Reference proteome</keyword>
<sequence>MSRWRRPSWVALARCGYKASWVTLAAGGKVRPFPAASRPPLCQSRLTISLSKTAPPPPVYPATFLDLPFLGWKDTHAVEEMKSHDRDEAKKVEYQEVKR</sequence>
<evidence type="ECO:0000313" key="3">
    <source>
        <dbReference type="Proteomes" id="UP000266841"/>
    </source>
</evidence>
<name>K0QZU2_THAOC</name>
<protein>
    <submittedName>
        <fullName evidence="2">Uncharacterized protein</fullName>
    </submittedName>
</protein>
<gene>
    <name evidence="2" type="ORF">THAOC_36662</name>
</gene>
<accession>K0QZU2</accession>
<organism evidence="2 3">
    <name type="scientific">Thalassiosira oceanica</name>
    <name type="common">Marine diatom</name>
    <dbReference type="NCBI Taxonomy" id="159749"/>
    <lineage>
        <taxon>Eukaryota</taxon>
        <taxon>Sar</taxon>
        <taxon>Stramenopiles</taxon>
        <taxon>Ochrophyta</taxon>
        <taxon>Bacillariophyta</taxon>
        <taxon>Coscinodiscophyceae</taxon>
        <taxon>Thalassiosirophycidae</taxon>
        <taxon>Thalassiosirales</taxon>
        <taxon>Thalassiosiraceae</taxon>
        <taxon>Thalassiosira</taxon>
    </lineage>
</organism>